<protein>
    <submittedName>
        <fullName evidence="6">Transcriptional regulator, AraC family protein</fullName>
    </submittedName>
</protein>
<evidence type="ECO:0000256" key="1">
    <source>
        <dbReference type="ARBA" id="ARBA00023015"/>
    </source>
</evidence>
<dbReference type="GO" id="GO:0043565">
    <property type="term" value="F:sequence-specific DNA binding"/>
    <property type="evidence" value="ECO:0007669"/>
    <property type="project" value="InterPro"/>
</dbReference>
<evidence type="ECO:0000256" key="4">
    <source>
        <dbReference type="ARBA" id="ARBA00023163"/>
    </source>
</evidence>
<dbReference type="InterPro" id="IPR018062">
    <property type="entry name" value="HTH_AraC-typ_CS"/>
</dbReference>
<dbReference type="SUPFAM" id="SSF51215">
    <property type="entry name" value="Regulatory protein AraC"/>
    <property type="match status" value="1"/>
</dbReference>
<reference evidence="6 7" key="1">
    <citation type="journal article" date="2014" name="Proc. Natl. Acad. Sci. U.S.A.">
        <title>Molecular dissection of the evolution of carbapenem-resistant multilocus sequence type 258 Klebsiella pneumoniae.</title>
        <authorList>
            <person name="Deleo F.R."/>
            <person name="Chen L."/>
            <person name="Porcella S.F."/>
            <person name="Martens C.A."/>
            <person name="Kobayashi S.D."/>
            <person name="Porter A.R."/>
            <person name="Chavda K.D."/>
            <person name="Jacobs M.R."/>
            <person name="Mathema B."/>
            <person name="Olsen R.J."/>
            <person name="Bonomo R.A."/>
            <person name="Musser J.M."/>
            <person name="Kreiswirth B.N."/>
        </authorList>
    </citation>
    <scope>NUCLEOTIDE SEQUENCE [LARGE SCALE GENOMIC DNA]</scope>
    <source>
        <strain evidence="6">30684/NJST258_2</strain>
    </source>
</reference>
<dbReference type="InterPro" id="IPR037923">
    <property type="entry name" value="HTH-like"/>
</dbReference>
<dbReference type="Proteomes" id="UP000019586">
    <property type="component" value="Chromosome"/>
</dbReference>
<dbReference type="InterPro" id="IPR018060">
    <property type="entry name" value="HTH_AraC"/>
</dbReference>
<dbReference type="EMBL" id="CP006918">
    <property type="protein sequence ID" value="AHM81566.1"/>
    <property type="molecule type" value="Genomic_DNA"/>
</dbReference>
<keyword evidence="1" id="KW-0805">Transcription regulation</keyword>
<dbReference type="GO" id="GO:0003700">
    <property type="term" value="F:DNA-binding transcription factor activity"/>
    <property type="evidence" value="ECO:0007669"/>
    <property type="project" value="InterPro"/>
</dbReference>
<organism evidence="6 7">
    <name type="scientific">Klebsiella pneumoniae 30684/NJST258_2</name>
    <dbReference type="NCBI Taxonomy" id="1420013"/>
    <lineage>
        <taxon>Bacteria</taxon>
        <taxon>Pseudomonadati</taxon>
        <taxon>Pseudomonadota</taxon>
        <taxon>Gammaproteobacteria</taxon>
        <taxon>Enterobacterales</taxon>
        <taxon>Enterobacteriaceae</taxon>
        <taxon>Klebsiella/Raoultella group</taxon>
        <taxon>Klebsiella</taxon>
        <taxon>Klebsiella pneumoniae complex</taxon>
    </lineage>
</organism>
<evidence type="ECO:0000259" key="5">
    <source>
        <dbReference type="PROSITE" id="PS01124"/>
    </source>
</evidence>
<dbReference type="Gene3D" id="2.60.120.10">
    <property type="entry name" value="Jelly Rolls"/>
    <property type="match status" value="1"/>
</dbReference>
<dbReference type="PANTHER" id="PTHR46796">
    <property type="entry name" value="HTH-TYPE TRANSCRIPTIONAL ACTIVATOR RHAS-RELATED"/>
    <property type="match status" value="1"/>
</dbReference>
<dbReference type="PROSITE" id="PS00041">
    <property type="entry name" value="HTH_ARAC_FAMILY_1"/>
    <property type="match status" value="1"/>
</dbReference>
<dbReference type="PROSITE" id="PS01124">
    <property type="entry name" value="HTH_ARAC_FAMILY_2"/>
    <property type="match status" value="1"/>
</dbReference>
<dbReference type="HOGENOM" id="CLU_000445_88_16_6"/>
<dbReference type="SUPFAM" id="SSF46689">
    <property type="entry name" value="Homeodomain-like"/>
    <property type="match status" value="1"/>
</dbReference>
<keyword evidence="3" id="KW-0010">Activator</keyword>
<dbReference type="AlphaFoldDB" id="W8VI59"/>
<keyword evidence="2" id="KW-0238">DNA-binding</keyword>
<dbReference type="PANTHER" id="PTHR46796:SF2">
    <property type="entry name" value="TRANSCRIPTIONAL REGULATORY PROTEIN"/>
    <property type="match status" value="1"/>
</dbReference>
<evidence type="ECO:0000256" key="3">
    <source>
        <dbReference type="ARBA" id="ARBA00023159"/>
    </source>
</evidence>
<dbReference type="InterPro" id="IPR003313">
    <property type="entry name" value="AraC-bd"/>
</dbReference>
<dbReference type="InterPro" id="IPR014710">
    <property type="entry name" value="RmlC-like_jellyroll"/>
</dbReference>
<name>W8VI59_KLEPN</name>
<evidence type="ECO:0000256" key="2">
    <source>
        <dbReference type="ARBA" id="ARBA00023125"/>
    </source>
</evidence>
<evidence type="ECO:0000313" key="7">
    <source>
        <dbReference type="Proteomes" id="UP000019586"/>
    </source>
</evidence>
<dbReference type="Pfam" id="PF02311">
    <property type="entry name" value="AraC_binding"/>
    <property type="match status" value="1"/>
</dbReference>
<keyword evidence="4" id="KW-0804">Transcription</keyword>
<gene>
    <name evidence="6" type="ORF">KPNJ2_04790</name>
</gene>
<feature type="domain" description="HTH araC/xylS-type" evidence="5">
    <location>
        <begin position="270"/>
        <end position="367"/>
    </location>
</feature>
<sequence>MDRQKIARGVGLSEELFKHRIMRRRGGALCHRLIPACLSCRDSTSHEYLWHPRKPGFYIPLRKHISPDCKRDILFRRGTQIQAGDSLGAACYKRLIPAAKAKAVNHTRDIPQTFWRDDRLPWLELRSTWRSRQAYKHHSHPQLSVGAIIEGETRCLCAGQEYLLQPGDLIVIPPHAPHSCNPLHGRPRSYHMLYLDATWCHAQRPDIPPGASITSPQPLLRDSPLFASFQQVVALMSRGSLEQLPARLAQLLHALPLCAAAPQAPHHASALLFQRLAMDLPASPSLDKLAHDSALRKETVIRAVKQDTGLTPASLINMARIEYAKTRLRAGDPIADVGYQAGFADQSHFHKTFVSYTAATPRQYAQSRSISDNK</sequence>
<dbReference type="SMART" id="SM00342">
    <property type="entry name" value="HTH_ARAC"/>
    <property type="match status" value="1"/>
</dbReference>
<dbReference type="Gene3D" id="1.10.10.60">
    <property type="entry name" value="Homeodomain-like"/>
    <property type="match status" value="1"/>
</dbReference>
<dbReference type="KEGG" id="kps:KPNJ2_04790"/>
<dbReference type="Pfam" id="PF12833">
    <property type="entry name" value="HTH_18"/>
    <property type="match status" value="1"/>
</dbReference>
<dbReference type="InterPro" id="IPR050204">
    <property type="entry name" value="AraC_XylS_family_regulators"/>
</dbReference>
<evidence type="ECO:0000313" key="6">
    <source>
        <dbReference type="EMBL" id="AHM81566.1"/>
    </source>
</evidence>
<proteinExistence type="predicted"/>
<accession>W8VI59</accession>
<dbReference type="PATRIC" id="fig|1420013.3.peg.4502"/>
<dbReference type="InterPro" id="IPR009057">
    <property type="entry name" value="Homeodomain-like_sf"/>
</dbReference>